<dbReference type="Gene3D" id="1.10.10.10">
    <property type="entry name" value="Winged helix-like DNA-binding domain superfamily/Winged helix DNA-binding domain"/>
    <property type="match status" value="3"/>
</dbReference>
<feature type="domain" description="RecX third three-helical" evidence="7">
    <location>
        <begin position="103"/>
        <end position="148"/>
    </location>
</feature>
<evidence type="ECO:0000256" key="2">
    <source>
        <dbReference type="ARBA" id="ARBA00009695"/>
    </source>
</evidence>
<evidence type="ECO:0000256" key="4">
    <source>
        <dbReference type="ARBA" id="ARBA00022490"/>
    </source>
</evidence>
<dbReference type="Proteomes" id="UP000176376">
    <property type="component" value="Unassembled WGS sequence"/>
</dbReference>
<dbReference type="EMBL" id="MGAY01000001">
    <property type="protein sequence ID" value="OGK57471.1"/>
    <property type="molecule type" value="Genomic_DNA"/>
</dbReference>
<comment type="similarity">
    <text evidence="2 5">Belongs to the RecX family.</text>
</comment>
<dbReference type="InterPro" id="IPR053924">
    <property type="entry name" value="RecX_HTH_2nd"/>
</dbReference>
<evidence type="ECO:0000256" key="1">
    <source>
        <dbReference type="ARBA" id="ARBA00004496"/>
    </source>
</evidence>
<evidence type="ECO:0000259" key="7">
    <source>
        <dbReference type="Pfam" id="PF21981"/>
    </source>
</evidence>
<dbReference type="PANTHER" id="PTHR33602">
    <property type="entry name" value="REGULATORY PROTEIN RECX FAMILY PROTEIN"/>
    <property type="match status" value="1"/>
</dbReference>
<dbReference type="InterPro" id="IPR053925">
    <property type="entry name" value="RecX_HTH_3rd"/>
</dbReference>
<comment type="subcellular location">
    <subcellularLocation>
        <location evidence="1 5">Cytoplasm</location>
    </subcellularLocation>
</comment>
<name>A0A1F7JPD3_9BACT</name>
<dbReference type="Pfam" id="PF02631">
    <property type="entry name" value="RecX_HTH2"/>
    <property type="match status" value="1"/>
</dbReference>
<feature type="domain" description="RecX second three-helical" evidence="6">
    <location>
        <begin position="56"/>
        <end position="95"/>
    </location>
</feature>
<protein>
    <recommendedName>
        <fullName evidence="3 5">Regulatory protein RecX</fullName>
    </recommendedName>
</protein>
<evidence type="ECO:0000259" key="6">
    <source>
        <dbReference type="Pfam" id="PF02631"/>
    </source>
</evidence>
<comment type="function">
    <text evidence="5">Modulates RecA activity.</text>
</comment>
<dbReference type="Pfam" id="PF21981">
    <property type="entry name" value="RecX_HTH3"/>
    <property type="match status" value="1"/>
</dbReference>
<reference evidence="8 9" key="1">
    <citation type="journal article" date="2016" name="Nat. Commun.">
        <title>Thousands of microbial genomes shed light on interconnected biogeochemical processes in an aquifer system.</title>
        <authorList>
            <person name="Anantharaman K."/>
            <person name="Brown C.T."/>
            <person name="Hug L.A."/>
            <person name="Sharon I."/>
            <person name="Castelle C.J."/>
            <person name="Probst A.J."/>
            <person name="Thomas B.C."/>
            <person name="Singh A."/>
            <person name="Wilkins M.J."/>
            <person name="Karaoz U."/>
            <person name="Brodie E.L."/>
            <person name="Williams K.H."/>
            <person name="Hubbard S.S."/>
            <person name="Banfield J.F."/>
        </authorList>
    </citation>
    <scope>NUCLEOTIDE SEQUENCE [LARGE SCALE GENOMIC DNA]</scope>
</reference>
<dbReference type="AlphaFoldDB" id="A0A1F7JPD3"/>
<keyword evidence="4 5" id="KW-0963">Cytoplasm</keyword>
<dbReference type="GO" id="GO:0006282">
    <property type="term" value="P:regulation of DNA repair"/>
    <property type="evidence" value="ECO:0007669"/>
    <property type="project" value="UniProtKB-UniRule"/>
</dbReference>
<dbReference type="GO" id="GO:0005737">
    <property type="term" value="C:cytoplasm"/>
    <property type="evidence" value="ECO:0007669"/>
    <property type="project" value="UniProtKB-SubCell"/>
</dbReference>
<evidence type="ECO:0000313" key="8">
    <source>
        <dbReference type="EMBL" id="OGK57471.1"/>
    </source>
</evidence>
<evidence type="ECO:0000256" key="5">
    <source>
        <dbReference type="HAMAP-Rule" id="MF_01114"/>
    </source>
</evidence>
<organism evidence="8 9">
    <name type="scientific">Candidatus Roizmanbacteria bacterium RIFCSPLOWO2_02_FULL_38_10</name>
    <dbReference type="NCBI Taxonomy" id="1802074"/>
    <lineage>
        <taxon>Bacteria</taxon>
        <taxon>Candidatus Roizmaniibacteriota</taxon>
    </lineage>
</organism>
<dbReference type="InterPro" id="IPR036388">
    <property type="entry name" value="WH-like_DNA-bd_sf"/>
</dbReference>
<evidence type="ECO:0000256" key="3">
    <source>
        <dbReference type="ARBA" id="ARBA00018111"/>
    </source>
</evidence>
<proteinExistence type="inferred from homology"/>
<dbReference type="HAMAP" id="MF_01114">
    <property type="entry name" value="RecX"/>
    <property type="match status" value="1"/>
</dbReference>
<sequence>MESDDLFESLLARCIKLIYIRPRTESEINKYLNKLTEDQHLIERLISRLKDNNYLNDNEFIEWWVSQREYFRPRGQPLLKRELKLKGVSQEFIDEYFAKTDLDEAELALQALSSKQRQLDRTEDKKRFKVAVDYLMRRGFSYDTAKKAFEQFMQMR</sequence>
<dbReference type="InterPro" id="IPR003783">
    <property type="entry name" value="Regulatory_RecX"/>
</dbReference>
<gene>
    <name evidence="5" type="primary">recX</name>
    <name evidence="8" type="ORF">A3J15_01110</name>
</gene>
<dbReference type="PANTHER" id="PTHR33602:SF1">
    <property type="entry name" value="REGULATORY PROTEIN RECX FAMILY PROTEIN"/>
    <property type="match status" value="1"/>
</dbReference>
<comment type="caution">
    <text evidence="8">The sequence shown here is derived from an EMBL/GenBank/DDBJ whole genome shotgun (WGS) entry which is preliminary data.</text>
</comment>
<dbReference type="STRING" id="1802074.A3J15_01110"/>
<evidence type="ECO:0000313" key="9">
    <source>
        <dbReference type="Proteomes" id="UP000176376"/>
    </source>
</evidence>
<accession>A0A1F7JPD3</accession>